<evidence type="ECO:0000313" key="13">
    <source>
        <dbReference type="EMBL" id="CAD7444996.1"/>
    </source>
</evidence>
<evidence type="ECO:0000256" key="7">
    <source>
        <dbReference type="ARBA" id="ARBA00023004"/>
    </source>
</evidence>
<evidence type="ECO:0000256" key="11">
    <source>
        <dbReference type="ARBA" id="ARBA00048044"/>
    </source>
</evidence>
<feature type="transmembrane region" description="Helical" evidence="12">
    <location>
        <begin position="470"/>
        <end position="491"/>
    </location>
</feature>
<dbReference type="Pfam" id="PF02628">
    <property type="entry name" value="COX15-CtaA"/>
    <property type="match status" value="1"/>
</dbReference>
<dbReference type="PANTHER" id="PTHR23289">
    <property type="entry name" value="CYTOCHROME C OXIDASE ASSEMBLY PROTEIN COX15"/>
    <property type="match status" value="1"/>
</dbReference>
<evidence type="ECO:0000256" key="8">
    <source>
        <dbReference type="ARBA" id="ARBA00023133"/>
    </source>
</evidence>
<keyword evidence="9 12" id="KW-0472">Membrane</keyword>
<dbReference type="GO" id="GO:0046872">
    <property type="term" value="F:metal ion binding"/>
    <property type="evidence" value="ECO:0007669"/>
    <property type="project" value="UniProtKB-KW"/>
</dbReference>
<proteinExistence type="predicted"/>
<dbReference type="InterPro" id="IPR023754">
    <property type="entry name" value="HemeA_Synthase_type2"/>
</dbReference>
<feature type="transmembrane region" description="Helical" evidence="12">
    <location>
        <begin position="529"/>
        <end position="545"/>
    </location>
</feature>
<comment type="subcellular location">
    <subcellularLocation>
        <location evidence="2">Membrane</location>
        <topology evidence="2">Multi-pass membrane protein</topology>
    </subcellularLocation>
</comment>
<evidence type="ECO:0000256" key="3">
    <source>
        <dbReference type="ARBA" id="ARBA00022692"/>
    </source>
</evidence>
<evidence type="ECO:0000256" key="6">
    <source>
        <dbReference type="ARBA" id="ARBA00023002"/>
    </source>
</evidence>
<sequence>MQDSRVMLLNRLPRDDSNPQKIWKRWESNTGPLNLWTETLTTEHLSFEQVFKLELCCGQISNAERNKILSLQCSQTKLAVIMQGKMEDIKCSVGELTSTVCHKCSYVSKKGIEHVADLTEDNRILLKFRTEATEDLETICLHHKSVFLRKFEYLQKRRIEGTSGEENKGEETYVDCQVAILHNKLARSSDMEQTTLPKLEGLRGSGSVSVAVSVPARADKMVGTWLLGCGGMVFGAVILGNSNKANRVCCVFLLLASNKMLWCNKANRVCCVFLLQPVTRHYVDAGGVTRLTESGLSMVTWRLFGEKPPLTLTDWEEEFHRYQQYPEFQIKNKDITLEQFKWIWWMEYSHRMWGRAIGAMFLVPATVFWYKGWFRQAMKKRILVFGTLIGLQGLMGWYMVKSGLEDRFHGESDVPRVSQYRLASHLSLAFLLYTLFLWSALDHLLPAQKLAGAITTGARRFKILAHSCKGVVFLTAVSGAFVAGLDAGLVYNSFPKMADKWIPDDILALSPPVRNITENPTTVQFDHRILGTTSLVLVTSLWLWSRRVKLPPRAHTAATVVTAMVWLQVVLGISTLLTYVPVSLAASHQSGSLMVLSLMVWLTHELKLLKRLPK</sequence>
<evidence type="ECO:0000256" key="12">
    <source>
        <dbReference type="SAM" id="Phobius"/>
    </source>
</evidence>
<organism evidence="13">
    <name type="scientific">Timema bartmani</name>
    <dbReference type="NCBI Taxonomy" id="61472"/>
    <lineage>
        <taxon>Eukaryota</taxon>
        <taxon>Metazoa</taxon>
        <taxon>Ecdysozoa</taxon>
        <taxon>Arthropoda</taxon>
        <taxon>Hexapoda</taxon>
        <taxon>Insecta</taxon>
        <taxon>Pterygota</taxon>
        <taxon>Neoptera</taxon>
        <taxon>Polyneoptera</taxon>
        <taxon>Phasmatodea</taxon>
        <taxon>Timematodea</taxon>
        <taxon>Timematoidea</taxon>
        <taxon>Timematidae</taxon>
        <taxon>Timema</taxon>
    </lineage>
</organism>
<comment type="catalytic activity">
    <reaction evidence="11">
        <text>Fe(II)-heme o + 2 A + H2O = Fe(II)-heme a + 2 AH2</text>
        <dbReference type="Rhea" id="RHEA:63388"/>
        <dbReference type="ChEBI" id="CHEBI:13193"/>
        <dbReference type="ChEBI" id="CHEBI:15377"/>
        <dbReference type="ChEBI" id="CHEBI:17499"/>
        <dbReference type="ChEBI" id="CHEBI:60530"/>
        <dbReference type="ChEBI" id="CHEBI:61715"/>
        <dbReference type="EC" id="1.17.99.9"/>
    </reaction>
    <physiologicalReaction direction="left-to-right" evidence="11">
        <dbReference type="Rhea" id="RHEA:63389"/>
    </physiologicalReaction>
</comment>
<reference evidence="13" key="1">
    <citation type="submission" date="2020-11" db="EMBL/GenBank/DDBJ databases">
        <authorList>
            <person name="Tran Van P."/>
        </authorList>
    </citation>
    <scope>NUCLEOTIDE SEQUENCE</scope>
</reference>
<keyword evidence="8" id="KW-0350">Heme biosynthesis</keyword>
<keyword evidence="3 12" id="KW-0812">Transmembrane</keyword>
<keyword evidence="7" id="KW-0408">Iron</keyword>
<protein>
    <submittedName>
        <fullName evidence="13">Uncharacterized protein</fullName>
    </submittedName>
</protein>
<evidence type="ECO:0000256" key="10">
    <source>
        <dbReference type="ARBA" id="ARBA00044501"/>
    </source>
</evidence>
<evidence type="ECO:0000256" key="1">
    <source>
        <dbReference type="ARBA" id="ARBA00001970"/>
    </source>
</evidence>
<comment type="pathway">
    <text evidence="10">Porphyrin-containing compound metabolism; heme A biosynthesis; heme A from heme O: step 1/1.</text>
</comment>
<feature type="transmembrane region" description="Helical" evidence="12">
    <location>
        <begin position="420"/>
        <end position="441"/>
    </location>
</feature>
<dbReference type="GO" id="GO:0006784">
    <property type="term" value="P:heme A biosynthetic process"/>
    <property type="evidence" value="ECO:0007669"/>
    <property type="project" value="InterPro"/>
</dbReference>
<dbReference type="GO" id="GO:0120547">
    <property type="term" value="F:heme A synthase activity"/>
    <property type="evidence" value="ECO:0007669"/>
    <property type="project" value="UniProtKB-EC"/>
</dbReference>
<dbReference type="EMBL" id="OD567023">
    <property type="protein sequence ID" value="CAD7444996.1"/>
    <property type="molecule type" value="Genomic_DNA"/>
</dbReference>
<comment type="cofactor">
    <cofactor evidence="1">
        <name>heme b</name>
        <dbReference type="ChEBI" id="CHEBI:60344"/>
    </cofactor>
</comment>
<dbReference type="PANTHER" id="PTHR23289:SF2">
    <property type="entry name" value="CYTOCHROME C OXIDASE ASSEMBLY PROTEIN COX15 HOMOLOG"/>
    <property type="match status" value="1"/>
</dbReference>
<name>A0A7R9F346_9NEOP</name>
<dbReference type="GO" id="GO:0016653">
    <property type="term" value="F:oxidoreductase activity, acting on NAD(P)H, heme protein as acceptor"/>
    <property type="evidence" value="ECO:0007669"/>
    <property type="project" value="TreeGrafter"/>
</dbReference>
<feature type="transmembrane region" description="Helical" evidence="12">
    <location>
        <begin position="352"/>
        <end position="370"/>
    </location>
</feature>
<dbReference type="AlphaFoldDB" id="A0A7R9F346"/>
<keyword evidence="4" id="KW-0479">Metal-binding</keyword>
<keyword evidence="5 12" id="KW-1133">Transmembrane helix</keyword>
<keyword evidence="6" id="KW-0560">Oxidoreductase</keyword>
<accession>A0A7R9F346</accession>
<gene>
    <name evidence="13" type="ORF">TBIB3V08_LOCUS7359</name>
</gene>
<feature type="transmembrane region" description="Helical" evidence="12">
    <location>
        <begin position="382"/>
        <end position="400"/>
    </location>
</feature>
<feature type="transmembrane region" description="Helical" evidence="12">
    <location>
        <begin position="557"/>
        <end position="580"/>
    </location>
</feature>
<evidence type="ECO:0000256" key="4">
    <source>
        <dbReference type="ARBA" id="ARBA00022723"/>
    </source>
</evidence>
<evidence type="ECO:0000256" key="9">
    <source>
        <dbReference type="ARBA" id="ARBA00023136"/>
    </source>
</evidence>
<evidence type="ECO:0000256" key="2">
    <source>
        <dbReference type="ARBA" id="ARBA00004141"/>
    </source>
</evidence>
<dbReference type="GO" id="GO:0005743">
    <property type="term" value="C:mitochondrial inner membrane"/>
    <property type="evidence" value="ECO:0007669"/>
    <property type="project" value="TreeGrafter"/>
</dbReference>
<dbReference type="InterPro" id="IPR003780">
    <property type="entry name" value="COX15/CtaA_fam"/>
</dbReference>
<evidence type="ECO:0000256" key="5">
    <source>
        <dbReference type="ARBA" id="ARBA00022989"/>
    </source>
</evidence>